<evidence type="ECO:0000256" key="1">
    <source>
        <dbReference type="ARBA" id="ARBA00009437"/>
    </source>
</evidence>
<name>A0A1H8RRH3_9GAMM</name>
<dbReference type="InterPro" id="IPR000847">
    <property type="entry name" value="LysR_HTH_N"/>
</dbReference>
<feature type="domain" description="HTH lysR-type" evidence="5">
    <location>
        <begin position="6"/>
        <end position="63"/>
    </location>
</feature>
<evidence type="ECO:0000313" key="6">
    <source>
        <dbReference type="EMBL" id="SEO68952.1"/>
    </source>
</evidence>
<dbReference type="STRING" id="406100.SAMN04488052_102199"/>
<sequence>MHIERMDLNLFVVFEAIYTEGGITAASGKLHLTQPAVSHALGRLRDIFGDPLFEREGRRMVPTPLARNLIGPVREALRGLEIGLVEADRFDPESSDRLFTLGVRDVLETTVLPPLMAQVRREAPGVRVSAVRADRRRLESELAAGSLDAAVDIWLPLSERVCHKRLVSNRLVVLVRHNHPIADGPMSLDTYLAQDHVVASSRRAGPGIEDVELSRLGLQRTIRLRCQHYFAACRVVSETDLVLTIPERYAQVANQAFGNRVLPLPMTLPQLDSYLYWHANVDSEPANLWLRRHLESIFDGATNPG</sequence>
<evidence type="ECO:0000256" key="2">
    <source>
        <dbReference type="ARBA" id="ARBA00023015"/>
    </source>
</evidence>
<dbReference type="InterPro" id="IPR037402">
    <property type="entry name" value="YidZ_PBP2"/>
</dbReference>
<gene>
    <name evidence="6" type="ORF">SAMN04488052_102199</name>
</gene>
<dbReference type="OrthoDB" id="8720143at2"/>
<dbReference type="Proteomes" id="UP000199657">
    <property type="component" value="Unassembled WGS sequence"/>
</dbReference>
<dbReference type="PROSITE" id="PS50931">
    <property type="entry name" value="HTH_LYSR"/>
    <property type="match status" value="1"/>
</dbReference>
<dbReference type="RefSeq" id="WP_091640745.1">
    <property type="nucleotide sequence ID" value="NZ_FOEG01000002.1"/>
</dbReference>
<proteinExistence type="inferred from homology"/>
<keyword evidence="7" id="KW-1185">Reference proteome</keyword>
<evidence type="ECO:0000313" key="7">
    <source>
        <dbReference type="Proteomes" id="UP000199657"/>
    </source>
</evidence>
<dbReference type="InterPro" id="IPR005119">
    <property type="entry name" value="LysR_subst-bd"/>
</dbReference>
<reference evidence="6 7" key="1">
    <citation type="submission" date="2016-10" db="EMBL/GenBank/DDBJ databases">
        <authorList>
            <person name="de Groot N.N."/>
        </authorList>
    </citation>
    <scope>NUCLEOTIDE SEQUENCE [LARGE SCALE GENOMIC DNA]</scope>
    <source>
        <strain evidence="6 7">CGMCC 1.6291</strain>
    </source>
</reference>
<dbReference type="InterPro" id="IPR050389">
    <property type="entry name" value="LysR-type_TF"/>
</dbReference>
<dbReference type="InterPro" id="IPR036388">
    <property type="entry name" value="WH-like_DNA-bd_sf"/>
</dbReference>
<dbReference type="CDD" id="cd08417">
    <property type="entry name" value="PBP2_Nitroaromatics_like"/>
    <property type="match status" value="1"/>
</dbReference>
<dbReference type="PANTHER" id="PTHR30118:SF15">
    <property type="entry name" value="TRANSCRIPTIONAL REGULATORY PROTEIN"/>
    <property type="match status" value="1"/>
</dbReference>
<dbReference type="Pfam" id="PF03466">
    <property type="entry name" value="LysR_substrate"/>
    <property type="match status" value="1"/>
</dbReference>
<keyword evidence="4" id="KW-0804">Transcription</keyword>
<organism evidence="6 7">
    <name type="scientific">Aquisalimonas asiatica</name>
    <dbReference type="NCBI Taxonomy" id="406100"/>
    <lineage>
        <taxon>Bacteria</taxon>
        <taxon>Pseudomonadati</taxon>
        <taxon>Pseudomonadota</taxon>
        <taxon>Gammaproteobacteria</taxon>
        <taxon>Chromatiales</taxon>
        <taxon>Ectothiorhodospiraceae</taxon>
        <taxon>Aquisalimonas</taxon>
    </lineage>
</organism>
<evidence type="ECO:0000259" key="5">
    <source>
        <dbReference type="PROSITE" id="PS50931"/>
    </source>
</evidence>
<dbReference type="PRINTS" id="PR00039">
    <property type="entry name" value="HTHLYSR"/>
</dbReference>
<dbReference type="Gene3D" id="3.40.190.10">
    <property type="entry name" value="Periplasmic binding protein-like II"/>
    <property type="match status" value="2"/>
</dbReference>
<dbReference type="Pfam" id="PF00126">
    <property type="entry name" value="HTH_1"/>
    <property type="match status" value="1"/>
</dbReference>
<accession>A0A1H8RRH3</accession>
<dbReference type="GO" id="GO:0003700">
    <property type="term" value="F:DNA-binding transcription factor activity"/>
    <property type="evidence" value="ECO:0007669"/>
    <property type="project" value="InterPro"/>
</dbReference>
<dbReference type="SUPFAM" id="SSF46785">
    <property type="entry name" value="Winged helix' DNA-binding domain"/>
    <property type="match status" value="1"/>
</dbReference>
<dbReference type="SUPFAM" id="SSF53850">
    <property type="entry name" value="Periplasmic binding protein-like II"/>
    <property type="match status" value="1"/>
</dbReference>
<keyword evidence="2" id="KW-0805">Transcription regulation</keyword>
<dbReference type="AlphaFoldDB" id="A0A1H8RRH3"/>
<dbReference type="GO" id="GO:0003677">
    <property type="term" value="F:DNA binding"/>
    <property type="evidence" value="ECO:0007669"/>
    <property type="project" value="UniProtKB-KW"/>
</dbReference>
<dbReference type="Gene3D" id="1.10.10.10">
    <property type="entry name" value="Winged helix-like DNA-binding domain superfamily/Winged helix DNA-binding domain"/>
    <property type="match status" value="1"/>
</dbReference>
<comment type="similarity">
    <text evidence="1">Belongs to the LysR transcriptional regulatory family.</text>
</comment>
<evidence type="ECO:0000256" key="4">
    <source>
        <dbReference type="ARBA" id="ARBA00023163"/>
    </source>
</evidence>
<dbReference type="InterPro" id="IPR036390">
    <property type="entry name" value="WH_DNA-bd_sf"/>
</dbReference>
<protein>
    <submittedName>
        <fullName evidence="6">DNA-binding transcriptional regulator, LysR family</fullName>
    </submittedName>
</protein>
<dbReference type="EMBL" id="FOEG01000002">
    <property type="protein sequence ID" value="SEO68952.1"/>
    <property type="molecule type" value="Genomic_DNA"/>
</dbReference>
<evidence type="ECO:0000256" key="3">
    <source>
        <dbReference type="ARBA" id="ARBA00023125"/>
    </source>
</evidence>
<keyword evidence="3 6" id="KW-0238">DNA-binding</keyword>
<dbReference type="PANTHER" id="PTHR30118">
    <property type="entry name" value="HTH-TYPE TRANSCRIPTIONAL REGULATOR LEUO-RELATED"/>
    <property type="match status" value="1"/>
</dbReference>